<dbReference type="InterPro" id="IPR018062">
    <property type="entry name" value="HTH_AraC-typ_CS"/>
</dbReference>
<dbReference type="PRINTS" id="PR00032">
    <property type="entry name" value="HTHARAC"/>
</dbReference>
<dbReference type="Proteomes" id="UP000477911">
    <property type="component" value="Unassembled WGS sequence"/>
</dbReference>
<keyword evidence="2" id="KW-0238">DNA-binding</keyword>
<dbReference type="Gene3D" id="1.10.10.60">
    <property type="entry name" value="Homeodomain-like"/>
    <property type="match status" value="2"/>
</dbReference>
<organism evidence="5 6">
    <name type="scientific">Pseudooceanicola albus</name>
    <dbReference type="NCBI Taxonomy" id="2692189"/>
    <lineage>
        <taxon>Bacteria</taxon>
        <taxon>Pseudomonadati</taxon>
        <taxon>Pseudomonadota</taxon>
        <taxon>Alphaproteobacteria</taxon>
        <taxon>Rhodobacterales</taxon>
        <taxon>Paracoccaceae</taxon>
        <taxon>Pseudooceanicola</taxon>
    </lineage>
</organism>
<dbReference type="PROSITE" id="PS01124">
    <property type="entry name" value="HTH_ARAC_FAMILY_2"/>
    <property type="match status" value="1"/>
</dbReference>
<dbReference type="InterPro" id="IPR020449">
    <property type="entry name" value="Tscrpt_reg_AraC-type_HTH"/>
</dbReference>
<sequence length="301" mass="33919">MSRATATNDRMEYLRVQQAQTVRASILDKAVVSVSRLTRETPNHGFVDQHAPEDAFMLAYQMRDYRGDLWVDGRNVALETLRKGTFSFYDYNRSWQANMRSAFDCVNFHVPRVAFDAQEEDLGPHRIGTLVPAPGANIDDQIVRGLVGALLPAFETPETASLLFLDHVGHALCTHLALTYGDRTVRPPTPARGLAPWQLSRACEMMDARLDGTIKVADIAGACRLSPSHFTRAFKLSTGMPPYRWITQRRIERARDLLDSSRLSLQEIALTCGFLDQSHFTRAFTRTVGTSPGRWRHDLRS</sequence>
<dbReference type="PANTHER" id="PTHR46796:SF14">
    <property type="entry name" value="TRANSCRIPTIONAL REGULATORY PROTEIN"/>
    <property type="match status" value="1"/>
</dbReference>
<dbReference type="InterPro" id="IPR018060">
    <property type="entry name" value="HTH_AraC"/>
</dbReference>
<comment type="caution">
    <text evidence="5">The sequence shown here is derived from an EMBL/GenBank/DDBJ whole genome shotgun (WGS) entry which is preliminary data.</text>
</comment>
<keyword evidence="6" id="KW-1185">Reference proteome</keyword>
<protein>
    <submittedName>
        <fullName evidence="5">Helix-turn-helix domain-containing protein</fullName>
    </submittedName>
</protein>
<keyword evidence="3" id="KW-0804">Transcription</keyword>
<feature type="domain" description="HTH araC/xylS-type" evidence="4">
    <location>
        <begin position="200"/>
        <end position="298"/>
    </location>
</feature>
<reference evidence="5 6" key="1">
    <citation type="submission" date="2019-12" db="EMBL/GenBank/DDBJ databases">
        <authorList>
            <person name="Li M."/>
        </authorList>
    </citation>
    <scope>NUCLEOTIDE SEQUENCE [LARGE SCALE GENOMIC DNA]</scope>
    <source>
        <strain evidence="5 6">GBMRC 2024</strain>
    </source>
</reference>
<dbReference type="SUPFAM" id="SSF46689">
    <property type="entry name" value="Homeodomain-like"/>
    <property type="match status" value="2"/>
</dbReference>
<name>A0A6L7GAI3_9RHOB</name>
<dbReference type="GO" id="GO:0043565">
    <property type="term" value="F:sequence-specific DNA binding"/>
    <property type="evidence" value="ECO:0007669"/>
    <property type="project" value="InterPro"/>
</dbReference>
<evidence type="ECO:0000259" key="4">
    <source>
        <dbReference type="PROSITE" id="PS01124"/>
    </source>
</evidence>
<accession>A0A6L7GAI3</accession>
<dbReference type="Pfam" id="PF12833">
    <property type="entry name" value="HTH_18"/>
    <property type="match status" value="1"/>
</dbReference>
<evidence type="ECO:0000313" key="5">
    <source>
        <dbReference type="EMBL" id="MXN20376.1"/>
    </source>
</evidence>
<gene>
    <name evidence="5" type="ORF">GR170_21275</name>
</gene>
<dbReference type="RefSeq" id="WP_160896498.1">
    <property type="nucleotide sequence ID" value="NZ_WUMU01000026.1"/>
</dbReference>
<evidence type="ECO:0000256" key="1">
    <source>
        <dbReference type="ARBA" id="ARBA00023015"/>
    </source>
</evidence>
<dbReference type="PANTHER" id="PTHR46796">
    <property type="entry name" value="HTH-TYPE TRANSCRIPTIONAL ACTIVATOR RHAS-RELATED"/>
    <property type="match status" value="1"/>
</dbReference>
<dbReference type="InterPro" id="IPR009057">
    <property type="entry name" value="Homeodomain-like_sf"/>
</dbReference>
<evidence type="ECO:0000313" key="6">
    <source>
        <dbReference type="Proteomes" id="UP000477911"/>
    </source>
</evidence>
<evidence type="ECO:0000256" key="2">
    <source>
        <dbReference type="ARBA" id="ARBA00023125"/>
    </source>
</evidence>
<keyword evidence="1" id="KW-0805">Transcription regulation</keyword>
<dbReference type="SMART" id="SM00342">
    <property type="entry name" value="HTH_ARAC"/>
    <property type="match status" value="1"/>
</dbReference>
<dbReference type="EMBL" id="WUMU01000026">
    <property type="protein sequence ID" value="MXN20376.1"/>
    <property type="molecule type" value="Genomic_DNA"/>
</dbReference>
<dbReference type="PROSITE" id="PS00041">
    <property type="entry name" value="HTH_ARAC_FAMILY_1"/>
    <property type="match status" value="1"/>
</dbReference>
<evidence type="ECO:0000256" key="3">
    <source>
        <dbReference type="ARBA" id="ARBA00023163"/>
    </source>
</evidence>
<dbReference type="InterPro" id="IPR050204">
    <property type="entry name" value="AraC_XylS_family_regulators"/>
</dbReference>
<dbReference type="GO" id="GO:0003700">
    <property type="term" value="F:DNA-binding transcription factor activity"/>
    <property type="evidence" value="ECO:0007669"/>
    <property type="project" value="InterPro"/>
</dbReference>
<proteinExistence type="predicted"/>
<dbReference type="AlphaFoldDB" id="A0A6L7GAI3"/>